<accession>A0A424Z4X5</accession>
<evidence type="ECO:0000313" key="3">
    <source>
        <dbReference type="Proteomes" id="UP000284763"/>
    </source>
</evidence>
<gene>
    <name evidence="2" type="primary">cas5b</name>
    <name evidence="2" type="ORF">D5R95_00210</name>
</gene>
<dbReference type="NCBIfam" id="TIGR02592">
    <property type="entry name" value="cas_Cas5h"/>
    <property type="match status" value="1"/>
</dbReference>
<name>A0A424Z4X5_9EURY</name>
<dbReference type="EMBL" id="QZAB01000018">
    <property type="protein sequence ID" value="RQD92741.1"/>
    <property type="molecule type" value="Genomic_DNA"/>
</dbReference>
<dbReference type="NCBIfam" id="TIGR02593">
    <property type="entry name" value="CRISPR_cas5"/>
    <property type="match status" value="1"/>
</dbReference>
<dbReference type="InterPro" id="IPR013422">
    <property type="entry name" value="CRISPR-assoc_prot_Cas5_N"/>
</dbReference>
<dbReference type="Gene3D" id="3.30.70.2660">
    <property type="match status" value="1"/>
</dbReference>
<reference evidence="2 3" key="1">
    <citation type="submission" date="2018-08" db="EMBL/GenBank/DDBJ databases">
        <title>The metabolism and importance of syntrophic acetate oxidation coupled to methane or sulfide production in haloalkaline environments.</title>
        <authorList>
            <person name="Timmers P.H.A."/>
            <person name="Vavourakis C.D."/>
            <person name="Sorokin D.Y."/>
            <person name="Sinninghe Damste J.S."/>
            <person name="Muyzer G."/>
            <person name="Stams A.J.M."/>
            <person name="Plugge C.M."/>
        </authorList>
    </citation>
    <scope>NUCLEOTIDE SEQUENCE [LARGE SCALE GENOMIC DNA]</scope>
    <source>
        <strain evidence="2">MSAO_Arc3</strain>
    </source>
</reference>
<dbReference type="InterPro" id="IPR013421">
    <property type="entry name" value="CRISPR-assoc_prot_Cas5_HALMA"/>
</dbReference>
<evidence type="ECO:0000256" key="1">
    <source>
        <dbReference type="ARBA" id="ARBA00023118"/>
    </source>
</evidence>
<dbReference type="InterPro" id="IPR021124">
    <property type="entry name" value="CRISPR-assoc_prot_Cas5"/>
</dbReference>
<sequence>MTHVIVFDIWGEYGHFRKHYTTTSPLTFSIPTRTALTGLIGAILGCPKEEYLNHFGRDKAHIGVKLIKPVKKITFSENLIDTKKAGPMMNEIKNRTQIQFEFLRNPHFRIYFAHADPVLQRKARDQISAHCSVYTPYLGLSEHIADFAYIGEFEAGQKESGDAEIHTAIRNDDIGKLIFEPGRQYITEIMPTEMAPDRTVTNYSDVIFERNGNPIRVAGTHYWELENGECITFL</sequence>
<dbReference type="Proteomes" id="UP000284763">
    <property type="component" value="Unassembled WGS sequence"/>
</dbReference>
<dbReference type="AlphaFoldDB" id="A0A424Z4X5"/>
<dbReference type="GO" id="GO:0043571">
    <property type="term" value="P:maintenance of CRISPR repeat elements"/>
    <property type="evidence" value="ECO:0007669"/>
    <property type="project" value="InterPro"/>
</dbReference>
<comment type="caution">
    <text evidence="2">The sequence shown here is derived from an EMBL/GenBank/DDBJ whole genome shotgun (WGS) entry which is preliminary data.</text>
</comment>
<evidence type="ECO:0000313" key="2">
    <source>
        <dbReference type="EMBL" id="RQD92741.1"/>
    </source>
</evidence>
<organism evidence="2 3">
    <name type="scientific">Methanosalsum natronophilum</name>
    <dbReference type="NCBI Taxonomy" id="768733"/>
    <lineage>
        <taxon>Archaea</taxon>
        <taxon>Methanobacteriati</taxon>
        <taxon>Methanobacteriota</taxon>
        <taxon>Stenosarchaea group</taxon>
        <taxon>Methanomicrobia</taxon>
        <taxon>Methanosarcinales</taxon>
        <taxon>Methanosarcinaceae</taxon>
        <taxon>Methanosalsum</taxon>
    </lineage>
</organism>
<dbReference type="Pfam" id="PF09704">
    <property type="entry name" value="Cas_Cas5d"/>
    <property type="match status" value="1"/>
</dbReference>
<keyword evidence="1" id="KW-0051">Antiviral defense</keyword>
<protein>
    <submittedName>
        <fullName evidence="2">Type I-B CRISPR-associated protein Cas5</fullName>
    </submittedName>
</protein>
<proteinExistence type="predicted"/>
<dbReference type="GO" id="GO:0051607">
    <property type="term" value="P:defense response to virus"/>
    <property type="evidence" value="ECO:0007669"/>
    <property type="project" value="UniProtKB-KW"/>
</dbReference>